<proteinExistence type="predicted"/>
<dbReference type="AlphaFoldDB" id="A0A2P2PRS9"/>
<sequence>MLIQRKVLCGALLRSLSVSVDPKA</sequence>
<reference evidence="1" key="1">
    <citation type="submission" date="2018-02" db="EMBL/GenBank/DDBJ databases">
        <title>Rhizophora mucronata_Transcriptome.</title>
        <authorList>
            <person name="Meera S.P."/>
            <person name="Sreeshan A."/>
            <person name="Augustine A."/>
        </authorList>
    </citation>
    <scope>NUCLEOTIDE SEQUENCE</scope>
    <source>
        <tissue evidence="1">Leaf</tissue>
    </source>
</reference>
<name>A0A2P2PRS9_RHIMU</name>
<dbReference type="EMBL" id="GGEC01076917">
    <property type="protein sequence ID" value="MBX57401.1"/>
    <property type="molecule type" value="Transcribed_RNA"/>
</dbReference>
<evidence type="ECO:0000313" key="1">
    <source>
        <dbReference type="EMBL" id="MBX57401.1"/>
    </source>
</evidence>
<protein>
    <submittedName>
        <fullName evidence="1">Uncharacterized protein</fullName>
    </submittedName>
</protein>
<accession>A0A2P2PRS9</accession>
<organism evidence="1">
    <name type="scientific">Rhizophora mucronata</name>
    <name type="common">Asiatic mangrove</name>
    <dbReference type="NCBI Taxonomy" id="61149"/>
    <lineage>
        <taxon>Eukaryota</taxon>
        <taxon>Viridiplantae</taxon>
        <taxon>Streptophyta</taxon>
        <taxon>Embryophyta</taxon>
        <taxon>Tracheophyta</taxon>
        <taxon>Spermatophyta</taxon>
        <taxon>Magnoliopsida</taxon>
        <taxon>eudicotyledons</taxon>
        <taxon>Gunneridae</taxon>
        <taxon>Pentapetalae</taxon>
        <taxon>rosids</taxon>
        <taxon>fabids</taxon>
        <taxon>Malpighiales</taxon>
        <taxon>Rhizophoraceae</taxon>
        <taxon>Rhizophora</taxon>
    </lineage>
</organism>